<dbReference type="GO" id="GO:0005576">
    <property type="term" value="C:extracellular region"/>
    <property type="evidence" value="ECO:0007669"/>
    <property type="project" value="UniProtKB-SubCell"/>
</dbReference>
<comment type="subcellular location">
    <subcellularLocation>
        <location evidence="1">Secreted</location>
    </subcellularLocation>
</comment>
<accession>A0A1G7EPU1</accession>
<dbReference type="PANTHER" id="PTHR34216">
    <property type="match status" value="1"/>
</dbReference>
<dbReference type="Proteomes" id="UP000199321">
    <property type="component" value="Unassembled WGS sequence"/>
</dbReference>
<dbReference type="Gene3D" id="3.20.20.370">
    <property type="entry name" value="Glycoside hydrolase/deacetylase"/>
    <property type="match status" value="1"/>
</dbReference>
<evidence type="ECO:0000256" key="2">
    <source>
        <dbReference type="ARBA" id="ARBA00022729"/>
    </source>
</evidence>
<dbReference type="STRING" id="227084.SAMN05421855_10273"/>
<keyword evidence="2" id="KW-0732">Signal</keyword>
<dbReference type="CDD" id="cd10918">
    <property type="entry name" value="CE4_NodB_like_5s_6s"/>
    <property type="match status" value="1"/>
</dbReference>
<evidence type="ECO:0000313" key="5">
    <source>
        <dbReference type="Proteomes" id="UP000199321"/>
    </source>
</evidence>
<name>A0A1G7EPU1_9FLAO</name>
<gene>
    <name evidence="4" type="ORF">SAMN05421855_10273</name>
</gene>
<dbReference type="AlphaFoldDB" id="A0A1G7EPU1"/>
<dbReference type="InterPro" id="IPR051398">
    <property type="entry name" value="Polysacch_Deacetylase"/>
</dbReference>
<evidence type="ECO:0000313" key="4">
    <source>
        <dbReference type="EMBL" id="SDE65405.1"/>
    </source>
</evidence>
<dbReference type="RefSeq" id="WP_229792616.1">
    <property type="nucleotide sequence ID" value="NZ_BMWO01000002.1"/>
</dbReference>
<dbReference type="PROSITE" id="PS51677">
    <property type="entry name" value="NODB"/>
    <property type="match status" value="1"/>
</dbReference>
<keyword evidence="5" id="KW-1185">Reference proteome</keyword>
<dbReference type="GO" id="GO:0005975">
    <property type="term" value="P:carbohydrate metabolic process"/>
    <property type="evidence" value="ECO:0007669"/>
    <property type="project" value="InterPro"/>
</dbReference>
<dbReference type="Pfam" id="PF01522">
    <property type="entry name" value="Polysacc_deac_1"/>
    <property type="match status" value="1"/>
</dbReference>
<dbReference type="InterPro" id="IPR011330">
    <property type="entry name" value="Glyco_hydro/deAcase_b/a-brl"/>
</dbReference>
<reference evidence="4 5" key="1">
    <citation type="submission" date="2016-10" db="EMBL/GenBank/DDBJ databases">
        <authorList>
            <person name="de Groot N.N."/>
        </authorList>
    </citation>
    <scope>NUCLEOTIDE SEQUENCE [LARGE SCALE GENOMIC DNA]</scope>
    <source>
        <strain evidence="4 5">DSM 16195</strain>
    </source>
</reference>
<evidence type="ECO:0000256" key="1">
    <source>
        <dbReference type="ARBA" id="ARBA00004613"/>
    </source>
</evidence>
<sequence>MIKLKTSVRKLPILMYHDVSPTTSKELTISVEKLEKQFAYLAKNGYKSYHFKDLMDLEKLSSKKNVVITFDDGYVSQLDYVLPLLEKYDLKATFFVPLAYLGKTDEWNTATLPIMTAEQLRSLPATRIELGYHSYFHKRYNELSKAEIKEDTELCFRAASENELPFSAVVAYPYGKYPREVSEKKKFIKQLQSNQFVFGTRIGNRVNRFPFKKPFEIQRIDVKGEYTMATFAWKLRFGKLF</sequence>
<proteinExistence type="predicted"/>
<dbReference type="PANTHER" id="PTHR34216:SF3">
    <property type="entry name" value="POLY-BETA-1,6-N-ACETYL-D-GLUCOSAMINE N-DEACETYLASE"/>
    <property type="match status" value="1"/>
</dbReference>
<evidence type="ECO:0000259" key="3">
    <source>
        <dbReference type="PROSITE" id="PS51677"/>
    </source>
</evidence>
<protein>
    <submittedName>
        <fullName evidence="4">Polysaccharide deacetylase</fullName>
    </submittedName>
</protein>
<dbReference type="GO" id="GO:0016810">
    <property type="term" value="F:hydrolase activity, acting on carbon-nitrogen (but not peptide) bonds"/>
    <property type="evidence" value="ECO:0007669"/>
    <property type="project" value="InterPro"/>
</dbReference>
<dbReference type="InterPro" id="IPR002509">
    <property type="entry name" value="NODB_dom"/>
</dbReference>
<organism evidence="4 5">
    <name type="scientific">Ulvibacter litoralis</name>
    <dbReference type="NCBI Taxonomy" id="227084"/>
    <lineage>
        <taxon>Bacteria</taxon>
        <taxon>Pseudomonadati</taxon>
        <taxon>Bacteroidota</taxon>
        <taxon>Flavobacteriia</taxon>
        <taxon>Flavobacteriales</taxon>
        <taxon>Flavobacteriaceae</taxon>
        <taxon>Ulvibacter</taxon>
    </lineage>
</organism>
<feature type="domain" description="NodB homology" evidence="3">
    <location>
        <begin position="64"/>
        <end position="241"/>
    </location>
</feature>
<dbReference type="EMBL" id="FNBA01000002">
    <property type="protein sequence ID" value="SDE65405.1"/>
    <property type="molecule type" value="Genomic_DNA"/>
</dbReference>
<dbReference type="SUPFAM" id="SSF88713">
    <property type="entry name" value="Glycoside hydrolase/deacetylase"/>
    <property type="match status" value="1"/>
</dbReference>